<sequence length="518" mass="59131">MKASTSKEDMFFSEARELFEEMVNWLSEDSVCGLEHGELENKLLDNGNELLRRLLQGYLNRRSNDEIEGEFLGSDLAKRTHKKRFSRTLATIFGTVTVNRIGYGGRKTTSLNPLDAELNLPESKYSHGIRQRIAVEAARSGFGETREIIKKAMPVEIGKRQVEDLARHSACDFDDFYSEQQAQSKELEETGEIVVISADGKGVVMRTEDLRAETQKRALASNKKLNKRLTKGEKRNSKRMATVASVYTINPFVRTAQQIVNPEEDKENLKRPRPQGKRVWASLVKEPEQVLKEAFDEALHRDPNQQKHFCALVDGNKTQLSLLNKFARQHNLKLTIVLDIIHVIEYLWKAAFAFYENTSKEAEAWVSKRLLLILEGKSSFVAAGMRRSATLRKLTPSERKSVDVCARYLLNNSAYLKYDDYLKAGLPIATGVIEGACRHLIKDRMDITGARWSLEGAEAVLRLRSLYISGDWDEYWRFHLKQEHQRNHSCFYKNGIPLMKRVIQARCSTTAPTVTMAI</sequence>
<comment type="caution">
    <text evidence="1">The sequence shown here is derived from an EMBL/GenBank/DDBJ whole genome shotgun (WGS) entry which is preliminary data.</text>
</comment>
<dbReference type="OrthoDB" id="475019at2"/>
<evidence type="ECO:0000313" key="1">
    <source>
        <dbReference type="EMBL" id="PAX54589.1"/>
    </source>
</evidence>
<dbReference type="EMBL" id="NTFS01000113">
    <property type="protein sequence ID" value="PAX54589.1"/>
    <property type="molecule type" value="Genomic_DNA"/>
</dbReference>
<evidence type="ECO:0000313" key="2">
    <source>
        <dbReference type="Proteomes" id="UP000218238"/>
    </source>
</evidence>
<organism evidence="1 2">
    <name type="scientific">Brunnivagina elsteri CCALA 953</name>
    <dbReference type="NCBI Taxonomy" id="987040"/>
    <lineage>
        <taxon>Bacteria</taxon>
        <taxon>Bacillati</taxon>
        <taxon>Cyanobacteriota</taxon>
        <taxon>Cyanophyceae</taxon>
        <taxon>Nostocales</taxon>
        <taxon>Calotrichaceae</taxon>
        <taxon>Brunnivagina</taxon>
    </lineage>
</organism>
<protein>
    <submittedName>
        <fullName evidence="1">ISKra4 family transposase</fullName>
    </submittedName>
</protein>
<accession>A0A2A2TK35</accession>
<dbReference type="NCBIfam" id="NF033572">
    <property type="entry name" value="transpos_ISKra4"/>
    <property type="match status" value="1"/>
</dbReference>
<keyword evidence="2" id="KW-1185">Reference proteome</keyword>
<reference evidence="1 2" key="1">
    <citation type="submission" date="2017-08" db="EMBL/GenBank/DDBJ databases">
        <title>Draft genome sequence of filamentous cyanobacterium Calothrix elsteri CCALA 953.</title>
        <authorList>
            <person name="Gagunashvili A.N."/>
            <person name="Elster J."/>
            <person name="Andresson O.S."/>
        </authorList>
    </citation>
    <scope>NUCLEOTIDE SEQUENCE [LARGE SCALE GENOMIC DNA]</scope>
    <source>
        <strain evidence="1 2">CCALA 953</strain>
    </source>
</reference>
<dbReference type="Proteomes" id="UP000218238">
    <property type="component" value="Unassembled WGS sequence"/>
</dbReference>
<gene>
    <name evidence="1" type="ORF">CK510_12245</name>
</gene>
<dbReference type="RefSeq" id="WP_095721968.1">
    <property type="nucleotide sequence ID" value="NZ_NTFS01000113.1"/>
</dbReference>
<proteinExistence type="predicted"/>
<dbReference type="AlphaFoldDB" id="A0A2A2TK35"/>
<name>A0A2A2TK35_9CYAN</name>